<feature type="region of interest" description="Disordered" evidence="1">
    <location>
        <begin position="1"/>
        <end position="38"/>
    </location>
</feature>
<organism evidence="2 3">
    <name type="scientific">Mycetomoellerius zeteki</name>
    <dbReference type="NCBI Taxonomy" id="64791"/>
    <lineage>
        <taxon>Eukaryota</taxon>
        <taxon>Metazoa</taxon>
        <taxon>Ecdysozoa</taxon>
        <taxon>Arthropoda</taxon>
        <taxon>Hexapoda</taxon>
        <taxon>Insecta</taxon>
        <taxon>Pterygota</taxon>
        <taxon>Neoptera</taxon>
        <taxon>Endopterygota</taxon>
        <taxon>Hymenoptera</taxon>
        <taxon>Apocrita</taxon>
        <taxon>Aculeata</taxon>
        <taxon>Formicoidea</taxon>
        <taxon>Formicidae</taxon>
        <taxon>Myrmicinae</taxon>
        <taxon>Mycetomoellerius</taxon>
    </lineage>
</organism>
<feature type="region of interest" description="Disordered" evidence="1">
    <location>
        <begin position="299"/>
        <end position="319"/>
    </location>
</feature>
<feature type="compositionally biased region" description="Basic and acidic residues" evidence="1">
    <location>
        <begin position="20"/>
        <end position="31"/>
    </location>
</feature>
<feature type="non-terminal residue" evidence="2">
    <location>
        <position position="1"/>
    </location>
</feature>
<gene>
    <name evidence="2" type="ORF">ALC60_06139</name>
</gene>
<accession>A0A151X433</accession>
<evidence type="ECO:0000313" key="2">
    <source>
        <dbReference type="EMBL" id="KYQ54978.1"/>
    </source>
</evidence>
<feature type="compositionally biased region" description="Basic and acidic residues" evidence="1">
    <location>
        <begin position="52"/>
        <end position="68"/>
    </location>
</feature>
<evidence type="ECO:0000313" key="3">
    <source>
        <dbReference type="Proteomes" id="UP000075809"/>
    </source>
</evidence>
<dbReference type="Proteomes" id="UP000075809">
    <property type="component" value="Unassembled WGS sequence"/>
</dbReference>
<protein>
    <submittedName>
        <fullName evidence="2">Uncharacterized protein</fullName>
    </submittedName>
</protein>
<feature type="compositionally biased region" description="Basic and acidic residues" evidence="1">
    <location>
        <begin position="91"/>
        <end position="135"/>
    </location>
</feature>
<reference evidence="2 3" key="1">
    <citation type="submission" date="2015-09" db="EMBL/GenBank/DDBJ databases">
        <title>Trachymyrmex zeteki WGS genome.</title>
        <authorList>
            <person name="Nygaard S."/>
            <person name="Hu H."/>
            <person name="Boomsma J."/>
            <person name="Zhang G."/>
        </authorList>
    </citation>
    <scope>NUCLEOTIDE SEQUENCE [LARGE SCALE GENOMIC DNA]</scope>
    <source>
        <strain evidence="2">Tzet28-1</strain>
        <tissue evidence="2">Whole body</tissue>
    </source>
</reference>
<sequence>TPAGFNHSTKKGENQTGVRYEPRRNFKRDDSPGGTDLSARLSFAKRAREVKAANEAAVFKEDYPRDDKSIEDDERPNRSRVSEPSGAYRKSISDAEKSEKETDERSGDARDTGDARTSRVANEKLRKLNESRNEVVSETSCSPANVFTSKIKRKRISRGVQCVSTECRSHVGQFLLNCFKLKSKRHSLRRKAKRKKASANKFDVGPRIEVNRWPGAITISDESHNVMKEKVSDTNTKKDEFEKMSEEKIERIAYGNDNGLSVQMQNMYDGGEKPKDDSKYRKVKINLLEKLRLRRALIRKNDSKAQQNGSRHESRNRKEEIAKLTYENKKVNGARKREDNSLNSQNIKIVDREMDSSNRWKTIITADGKSDVNKIKERLDSCIAELNEIIGDAYAIFGNKN</sequence>
<dbReference type="AlphaFoldDB" id="A0A151X433"/>
<feature type="region of interest" description="Disordered" evidence="1">
    <location>
        <begin position="52"/>
        <end position="140"/>
    </location>
</feature>
<dbReference type="EMBL" id="KQ982559">
    <property type="protein sequence ID" value="KYQ54978.1"/>
    <property type="molecule type" value="Genomic_DNA"/>
</dbReference>
<keyword evidence="3" id="KW-1185">Reference proteome</keyword>
<feature type="compositionally biased region" description="Basic and acidic residues" evidence="1">
    <location>
        <begin position="310"/>
        <end position="319"/>
    </location>
</feature>
<evidence type="ECO:0000256" key="1">
    <source>
        <dbReference type="SAM" id="MobiDB-lite"/>
    </source>
</evidence>
<proteinExistence type="predicted"/>
<name>A0A151X433_9HYME</name>